<evidence type="ECO:0000256" key="1">
    <source>
        <dbReference type="ARBA" id="ARBA00004251"/>
    </source>
</evidence>
<dbReference type="GO" id="GO:0042302">
    <property type="term" value="F:structural constituent of cuticle"/>
    <property type="evidence" value="ECO:0007669"/>
    <property type="project" value="UniProtKB-KW"/>
</dbReference>
<evidence type="ECO:0000256" key="8">
    <source>
        <dbReference type="SAM" id="Phobius"/>
    </source>
</evidence>
<reference evidence="11" key="2">
    <citation type="submission" date="2022-06" db="UniProtKB">
        <authorList>
            <consortium name="EnsemblMetazoa"/>
        </authorList>
    </citation>
    <scope>IDENTIFICATION</scope>
    <source>
        <strain evidence="11">DF5081</strain>
    </source>
</reference>
<evidence type="ECO:0000259" key="10">
    <source>
        <dbReference type="PROSITE" id="PS51034"/>
    </source>
</evidence>
<keyword evidence="5 9" id="KW-0732">Signal</keyword>
<feature type="signal peptide" evidence="9">
    <location>
        <begin position="1"/>
        <end position="16"/>
    </location>
</feature>
<evidence type="ECO:0000256" key="7">
    <source>
        <dbReference type="ARBA" id="ARBA00023136"/>
    </source>
</evidence>
<dbReference type="Proteomes" id="UP000005237">
    <property type="component" value="Unassembled WGS sequence"/>
</dbReference>
<organism evidence="11 12">
    <name type="scientific">Caenorhabditis japonica</name>
    <dbReference type="NCBI Taxonomy" id="281687"/>
    <lineage>
        <taxon>Eukaryota</taxon>
        <taxon>Metazoa</taxon>
        <taxon>Ecdysozoa</taxon>
        <taxon>Nematoda</taxon>
        <taxon>Chromadorea</taxon>
        <taxon>Rhabditida</taxon>
        <taxon>Rhabditina</taxon>
        <taxon>Rhabditomorpha</taxon>
        <taxon>Rhabditoidea</taxon>
        <taxon>Rhabditidae</taxon>
        <taxon>Peloderinae</taxon>
        <taxon>Caenorhabditis</taxon>
    </lineage>
</organism>
<keyword evidence="4 8" id="KW-0812">Transmembrane</keyword>
<evidence type="ECO:0000256" key="9">
    <source>
        <dbReference type="SAM" id="SignalP"/>
    </source>
</evidence>
<dbReference type="Pfam" id="PF25301">
    <property type="entry name" value="CUT_C"/>
    <property type="match status" value="1"/>
</dbReference>
<dbReference type="InterPro" id="IPR057475">
    <property type="entry name" value="CUT_C"/>
</dbReference>
<evidence type="ECO:0000313" key="11">
    <source>
        <dbReference type="EnsemblMetazoa" id="CJA06310a.1"/>
    </source>
</evidence>
<keyword evidence="3" id="KW-1003">Cell membrane</keyword>
<dbReference type="Pfam" id="PF25057">
    <property type="entry name" value="CUT_N"/>
    <property type="match status" value="1"/>
</dbReference>
<evidence type="ECO:0000313" key="12">
    <source>
        <dbReference type="Proteomes" id="UP000005237"/>
    </source>
</evidence>
<dbReference type="EnsemblMetazoa" id="CJA06310a.1">
    <property type="protein sequence ID" value="CJA06310a.1"/>
    <property type="gene ID" value="WBGene00125514"/>
</dbReference>
<dbReference type="InterPro" id="IPR056953">
    <property type="entry name" value="CUT_N"/>
</dbReference>
<evidence type="ECO:0000256" key="2">
    <source>
        <dbReference type="ARBA" id="ARBA00022460"/>
    </source>
</evidence>
<dbReference type="SMART" id="SM00241">
    <property type="entry name" value="ZP"/>
    <property type="match status" value="1"/>
</dbReference>
<accession>A0A8R1DM87</accession>
<feature type="chain" id="PRO_5035747029" evidence="9">
    <location>
        <begin position="17"/>
        <end position="369"/>
    </location>
</feature>
<evidence type="ECO:0000256" key="4">
    <source>
        <dbReference type="ARBA" id="ARBA00022692"/>
    </source>
</evidence>
<evidence type="ECO:0000256" key="5">
    <source>
        <dbReference type="ARBA" id="ARBA00022729"/>
    </source>
</evidence>
<dbReference type="PANTHER" id="PTHR22907:SF9">
    <property type="entry name" value="ZP DOMAIN-CONTAINING PROTEIN"/>
    <property type="match status" value="1"/>
</dbReference>
<keyword evidence="7 8" id="KW-0472">Membrane</keyword>
<dbReference type="InterPro" id="IPR001507">
    <property type="entry name" value="ZP_dom"/>
</dbReference>
<name>A0A8R1DM87_CAEJA</name>
<dbReference type="GO" id="GO:0005886">
    <property type="term" value="C:plasma membrane"/>
    <property type="evidence" value="ECO:0007669"/>
    <property type="project" value="UniProtKB-SubCell"/>
</dbReference>
<dbReference type="InterPro" id="IPR051962">
    <property type="entry name" value="Cuticlin"/>
</dbReference>
<keyword evidence="2" id="KW-0193">Cuticle</keyword>
<dbReference type="PANTHER" id="PTHR22907">
    <property type="entry name" value="GH04558P"/>
    <property type="match status" value="1"/>
</dbReference>
<proteinExistence type="predicted"/>
<keyword evidence="12" id="KW-1185">Reference proteome</keyword>
<comment type="subcellular location">
    <subcellularLocation>
        <location evidence="1">Cell membrane</location>
        <topology evidence="1">Single-pass type I membrane protein</topology>
    </subcellularLocation>
</comment>
<evidence type="ECO:0000256" key="6">
    <source>
        <dbReference type="ARBA" id="ARBA00022989"/>
    </source>
</evidence>
<feature type="transmembrane region" description="Helical" evidence="8">
    <location>
        <begin position="345"/>
        <end position="367"/>
    </location>
</feature>
<protein>
    <submittedName>
        <fullName evidence="11">ZP domain-containing protein</fullName>
    </submittedName>
</protein>
<dbReference type="AlphaFoldDB" id="A0A8R1DM87"/>
<sequence>MFLFILFCHLFSPISTIPVENSVFGDVEVECDSANISVQIKTENPFIGNIFVKDYASEEVCSARGTGRLSAFLEIEIGLCGAYRQRTLNPPGTEVRTTITISFHPLFITKVDRTYHVVCIYKEAEKTVKNNISIDEITVASLNRNLTMPVCSYQILEGGPHGDLVHFGLIGQQVYHRWKCESQSRDIFCMLVHTCSADDGRGERAFLMDSNGCAIDRFLLSDIEYPEDLLAGQEAHVYKFADRAALFFQCQISITIKEPGEECIRPICGESRPEGGGAPPDGLNPGGPYGPSAVVKKHAQSVVQKRSVDIANENVLDVRTRLSVSSSIVKFENEKDCILLSNISVLYLFTYLVVVILSFLITIVLTAEK</sequence>
<feature type="domain" description="ZP" evidence="10">
    <location>
        <begin position="30"/>
        <end position="275"/>
    </location>
</feature>
<keyword evidence="6 8" id="KW-1133">Transmembrane helix</keyword>
<reference evidence="12" key="1">
    <citation type="submission" date="2010-08" db="EMBL/GenBank/DDBJ databases">
        <authorList>
            <consortium name="Caenorhabditis japonica Sequencing Consortium"/>
            <person name="Wilson R.K."/>
        </authorList>
    </citation>
    <scope>NUCLEOTIDE SEQUENCE [LARGE SCALE GENOMIC DNA]</scope>
    <source>
        <strain evidence="12">DF5081</strain>
    </source>
</reference>
<evidence type="ECO:0000256" key="3">
    <source>
        <dbReference type="ARBA" id="ARBA00022475"/>
    </source>
</evidence>
<dbReference type="PROSITE" id="PS51034">
    <property type="entry name" value="ZP_2"/>
    <property type="match status" value="1"/>
</dbReference>